<evidence type="ECO:0000313" key="4">
    <source>
        <dbReference type="Proteomes" id="UP000054632"/>
    </source>
</evidence>
<evidence type="ECO:0000313" key="5">
    <source>
        <dbReference type="Proteomes" id="UP000054805"/>
    </source>
</evidence>
<evidence type="ECO:0000313" key="2">
    <source>
        <dbReference type="EMBL" id="KRZ19996.1"/>
    </source>
</evidence>
<dbReference type="AlphaFoldDB" id="A0A0V1IAX5"/>
<dbReference type="Proteomes" id="UP000054805">
    <property type="component" value="Unassembled WGS sequence"/>
</dbReference>
<accession>A0A0V1IAX5</accession>
<sequence length="100" mass="11509">MYNNVDRMKFANTKYFAILVLNCLYKLGSVRAMQRSEDKMNMKPAQEYSPIFILNAIKDSELNMQITLPVMRKGKFDCLTYSSAVLWLLSQVSCNSLVVI</sequence>
<keyword evidence="5" id="KW-1185">Reference proteome</keyword>
<dbReference type="EMBL" id="JYDS01000257">
    <property type="protein sequence ID" value="KRZ19996.1"/>
    <property type="molecule type" value="Genomic_DNA"/>
</dbReference>
<gene>
    <name evidence="1" type="ORF">T4A_5666</name>
    <name evidence="2" type="ORF">T4B_2710</name>
    <name evidence="3" type="ORF">T4C_4562</name>
</gene>
<evidence type="ECO:0000313" key="3">
    <source>
        <dbReference type="EMBL" id="KRZ41894.1"/>
    </source>
</evidence>
<dbReference type="EMBL" id="JYDV01000018">
    <property type="protein sequence ID" value="KRZ41894.1"/>
    <property type="molecule type" value="Genomic_DNA"/>
</dbReference>
<organism evidence="2 5">
    <name type="scientific">Trichinella pseudospiralis</name>
    <name type="common">Parasitic roundworm</name>
    <dbReference type="NCBI Taxonomy" id="6337"/>
    <lineage>
        <taxon>Eukaryota</taxon>
        <taxon>Metazoa</taxon>
        <taxon>Ecdysozoa</taxon>
        <taxon>Nematoda</taxon>
        <taxon>Enoplea</taxon>
        <taxon>Dorylaimia</taxon>
        <taxon>Trichinellida</taxon>
        <taxon>Trichinellidae</taxon>
        <taxon>Trichinella</taxon>
    </lineage>
</organism>
<evidence type="ECO:0000313" key="1">
    <source>
        <dbReference type="EMBL" id="KRY73403.1"/>
    </source>
</evidence>
<dbReference type="EMBL" id="JYDR01000034">
    <property type="protein sequence ID" value="KRY73403.1"/>
    <property type="molecule type" value="Genomic_DNA"/>
</dbReference>
<protein>
    <submittedName>
        <fullName evidence="2">Uncharacterized protein</fullName>
    </submittedName>
</protein>
<comment type="caution">
    <text evidence="2">The sequence shown here is derived from an EMBL/GenBank/DDBJ whole genome shotgun (WGS) entry which is preliminary data.</text>
</comment>
<dbReference type="Proteomes" id="UP000054632">
    <property type="component" value="Unassembled WGS sequence"/>
</dbReference>
<name>A0A0V1IAX5_TRIPS</name>
<proteinExistence type="predicted"/>
<reference evidence="4 5" key="1">
    <citation type="submission" date="2015-01" db="EMBL/GenBank/DDBJ databases">
        <title>Evolution of Trichinella species and genotypes.</title>
        <authorList>
            <person name="Korhonen P.K."/>
            <person name="Edoardo P."/>
            <person name="Giuseppe L.R."/>
            <person name="Gasser R.B."/>
        </authorList>
    </citation>
    <scope>NUCLEOTIDE SEQUENCE [LARGE SCALE GENOMIC DNA]</scope>
    <source>
        <strain evidence="1">ISS13</strain>
        <strain evidence="3">ISS176</strain>
        <strain evidence="2">ISS588</strain>
    </source>
</reference>
<dbReference type="Proteomes" id="UP000054826">
    <property type="component" value="Unassembled WGS sequence"/>
</dbReference>